<reference evidence="2 3" key="1">
    <citation type="journal article" date="2022" name="Nat. Genet.">
        <title>Improved pea reference genome and pan-genome highlight genomic features and evolutionary characteristics.</title>
        <authorList>
            <person name="Yang T."/>
            <person name="Liu R."/>
            <person name="Luo Y."/>
            <person name="Hu S."/>
            <person name="Wang D."/>
            <person name="Wang C."/>
            <person name="Pandey M.K."/>
            <person name="Ge S."/>
            <person name="Xu Q."/>
            <person name="Li N."/>
            <person name="Li G."/>
            <person name="Huang Y."/>
            <person name="Saxena R.K."/>
            <person name="Ji Y."/>
            <person name="Li M."/>
            <person name="Yan X."/>
            <person name="He Y."/>
            <person name="Liu Y."/>
            <person name="Wang X."/>
            <person name="Xiang C."/>
            <person name="Varshney R.K."/>
            <person name="Ding H."/>
            <person name="Gao S."/>
            <person name="Zong X."/>
        </authorList>
    </citation>
    <scope>NUCLEOTIDE SEQUENCE [LARGE SCALE GENOMIC DNA]</scope>
    <source>
        <strain evidence="2 3">cv. Zhongwan 6</strain>
    </source>
</reference>
<evidence type="ECO:0000256" key="1">
    <source>
        <dbReference type="SAM" id="MobiDB-lite"/>
    </source>
</evidence>
<dbReference type="Gramene" id="Psat06G0503100-T1">
    <property type="protein sequence ID" value="KAI5399929.1"/>
    <property type="gene ID" value="KIW84_065031"/>
</dbReference>
<proteinExistence type="predicted"/>
<dbReference type="Proteomes" id="UP001058974">
    <property type="component" value="Chromosome 6"/>
</dbReference>
<protein>
    <submittedName>
        <fullName evidence="2">Uncharacterized protein</fullName>
    </submittedName>
</protein>
<sequence>MPMMNVEYYRRAGEYDYEDLYEAFYSPVIYPINGEALWTKSDVVDLHPPPIKRQLGRPKKKRNREAGEMVRDETHLKRANHGI</sequence>
<gene>
    <name evidence="2" type="ORF">KIW84_065031</name>
</gene>
<evidence type="ECO:0000313" key="2">
    <source>
        <dbReference type="EMBL" id="KAI5399929.1"/>
    </source>
</evidence>
<keyword evidence="3" id="KW-1185">Reference proteome</keyword>
<dbReference type="EMBL" id="JAMSHJ010000006">
    <property type="protein sequence ID" value="KAI5399929.1"/>
    <property type="molecule type" value="Genomic_DNA"/>
</dbReference>
<evidence type="ECO:0000313" key="3">
    <source>
        <dbReference type="Proteomes" id="UP001058974"/>
    </source>
</evidence>
<accession>A0A9D4WBU2</accession>
<comment type="caution">
    <text evidence="2">The sequence shown here is derived from an EMBL/GenBank/DDBJ whole genome shotgun (WGS) entry which is preliminary data.</text>
</comment>
<feature type="compositionally biased region" description="Basic residues" evidence="1">
    <location>
        <begin position="54"/>
        <end position="63"/>
    </location>
</feature>
<feature type="compositionally biased region" description="Basic and acidic residues" evidence="1">
    <location>
        <begin position="64"/>
        <end position="76"/>
    </location>
</feature>
<feature type="region of interest" description="Disordered" evidence="1">
    <location>
        <begin position="49"/>
        <end position="83"/>
    </location>
</feature>
<dbReference type="AlphaFoldDB" id="A0A9D4WBU2"/>
<name>A0A9D4WBU2_PEA</name>
<organism evidence="2 3">
    <name type="scientific">Pisum sativum</name>
    <name type="common">Garden pea</name>
    <name type="synonym">Lathyrus oleraceus</name>
    <dbReference type="NCBI Taxonomy" id="3888"/>
    <lineage>
        <taxon>Eukaryota</taxon>
        <taxon>Viridiplantae</taxon>
        <taxon>Streptophyta</taxon>
        <taxon>Embryophyta</taxon>
        <taxon>Tracheophyta</taxon>
        <taxon>Spermatophyta</taxon>
        <taxon>Magnoliopsida</taxon>
        <taxon>eudicotyledons</taxon>
        <taxon>Gunneridae</taxon>
        <taxon>Pentapetalae</taxon>
        <taxon>rosids</taxon>
        <taxon>fabids</taxon>
        <taxon>Fabales</taxon>
        <taxon>Fabaceae</taxon>
        <taxon>Papilionoideae</taxon>
        <taxon>50 kb inversion clade</taxon>
        <taxon>NPAAA clade</taxon>
        <taxon>Hologalegina</taxon>
        <taxon>IRL clade</taxon>
        <taxon>Fabeae</taxon>
        <taxon>Lathyrus</taxon>
    </lineage>
</organism>